<feature type="compositionally biased region" description="Polar residues" evidence="1">
    <location>
        <begin position="64"/>
        <end position="80"/>
    </location>
</feature>
<dbReference type="VEuPathDB" id="FungiDB:H257_15130"/>
<feature type="compositionally biased region" description="Low complexity" evidence="1">
    <location>
        <begin position="103"/>
        <end position="112"/>
    </location>
</feature>
<dbReference type="EMBL" id="KI913180">
    <property type="protein sequence ID" value="ETV68973.1"/>
    <property type="molecule type" value="Genomic_DNA"/>
</dbReference>
<accession>W4FQM3</accession>
<feature type="region of interest" description="Disordered" evidence="1">
    <location>
        <begin position="530"/>
        <end position="571"/>
    </location>
</feature>
<feature type="compositionally biased region" description="Polar residues" evidence="1">
    <location>
        <begin position="11"/>
        <end position="25"/>
    </location>
</feature>
<reference evidence="2" key="1">
    <citation type="submission" date="2013-12" db="EMBL/GenBank/DDBJ databases">
        <title>The Genome Sequence of Aphanomyces astaci APO3.</title>
        <authorList>
            <consortium name="The Broad Institute Genomics Platform"/>
            <person name="Russ C."/>
            <person name="Tyler B."/>
            <person name="van West P."/>
            <person name="Dieguez-Uribeondo J."/>
            <person name="Young S.K."/>
            <person name="Zeng Q."/>
            <person name="Gargeya S."/>
            <person name="Fitzgerald M."/>
            <person name="Abouelleil A."/>
            <person name="Alvarado L."/>
            <person name="Chapman S.B."/>
            <person name="Gainer-Dewar J."/>
            <person name="Goldberg J."/>
            <person name="Griggs A."/>
            <person name="Gujja S."/>
            <person name="Hansen M."/>
            <person name="Howarth C."/>
            <person name="Imamovic A."/>
            <person name="Ireland A."/>
            <person name="Larimer J."/>
            <person name="McCowan C."/>
            <person name="Murphy C."/>
            <person name="Pearson M."/>
            <person name="Poon T.W."/>
            <person name="Priest M."/>
            <person name="Roberts A."/>
            <person name="Saif S."/>
            <person name="Shea T."/>
            <person name="Sykes S."/>
            <person name="Wortman J."/>
            <person name="Nusbaum C."/>
            <person name="Birren B."/>
        </authorList>
    </citation>
    <scope>NUCLEOTIDE SEQUENCE [LARGE SCALE GENOMIC DNA]</scope>
    <source>
        <strain evidence="2">APO3</strain>
    </source>
</reference>
<dbReference type="GeneID" id="20817126"/>
<feature type="region of interest" description="Disordered" evidence="1">
    <location>
        <begin position="1"/>
        <end position="34"/>
    </location>
</feature>
<dbReference type="AlphaFoldDB" id="W4FQM3"/>
<dbReference type="RefSeq" id="XP_009841432.1">
    <property type="nucleotide sequence ID" value="XM_009843130.1"/>
</dbReference>
<protein>
    <submittedName>
        <fullName evidence="2">Uncharacterized protein</fullName>
    </submittedName>
</protein>
<feature type="region of interest" description="Disordered" evidence="1">
    <location>
        <begin position="57"/>
        <end position="127"/>
    </location>
</feature>
<sequence>MASLLPDLGKHQTTPLTLSNTQTMPTPMATPKPRNTVIVHRNGVPTAIQATIPAIPTLGKCHSHPTSPAATGSSSKQASSPADYAPPHEYTPSTRPAPSAVQPTTAPASAPEPACPTPAAPPPNMTPPHVTLWTNTYLSHAHYPSSSHDTPPCSLVPTHRDIPLHNPVPSPSSPPVGQSRTTPTDTHILGTHRPTSSKMQHPESNPTEQGVADHTIDDDDQEEYDANTALQFPGIRNLHDEGQPNLYRTMQRYWEREAHLFQCFTADDIADVERQFADAKVRIQFSINPSLQHPDDQLSILNYRREIEDICQEHFGLTFRGDLLEHGQQHLGDPLQRTIQVMIFQYAGVLDNGLSFHQLEYRNPSKISPGDLMVALRALGATDAIVQSYSDVRNTCPSRPLGAIGCINWLSEGQYRFRLVFLSQSMAETIYANFRGHTAGPNRLDLATSAATLVDTKFRIARLPTPDVDITGDGYATLTFDTPAPVAFLWSTSGPHGETRLYIRDIAVHLHILTGRPAWSTLRPLHLSTPRRYLRSPDTRTRSTSRHRHAGRHTRSVPLHSATEGPQHQSQAWQLPLQRHPHQAPGHTTYLNLYLRRELSTYVNQRILSATTPLRQEVESLRADKEALAALVSASSAAFTTREARLHEERRLREAAELLQAEENRLRAVAHIRLNTAVTQYESQQAALAARLPYLESNIHTLLQAMQSVSSEMSALAGLGPLPATLPPNVPG</sequence>
<feature type="compositionally biased region" description="Polar residues" evidence="1">
    <location>
        <begin position="193"/>
        <end position="208"/>
    </location>
</feature>
<evidence type="ECO:0000256" key="1">
    <source>
        <dbReference type="SAM" id="MobiDB-lite"/>
    </source>
</evidence>
<feature type="compositionally biased region" description="Pro residues" evidence="1">
    <location>
        <begin position="113"/>
        <end position="126"/>
    </location>
</feature>
<feature type="region of interest" description="Disordered" evidence="1">
    <location>
        <begin position="142"/>
        <end position="212"/>
    </location>
</feature>
<name>W4FQM3_APHAT</name>
<gene>
    <name evidence="2" type="ORF">H257_15130</name>
</gene>
<proteinExistence type="predicted"/>
<dbReference type="OrthoDB" id="142960at2759"/>
<organism evidence="2">
    <name type="scientific">Aphanomyces astaci</name>
    <name type="common">Crayfish plague agent</name>
    <dbReference type="NCBI Taxonomy" id="112090"/>
    <lineage>
        <taxon>Eukaryota</taxon>
        <taxon>Sar</taxon>
        <taxon>Stramenopiles</taxon>
        <taxon>Oomycota</taxon>
        <taxon>Saprolegniomycetes</taxon>
        <taxon>Saprolegniales</taxon>
        <taxon>Verrucalvaceae</taxon>
        <taxon>Aphanomyces</taxon>
    </lineage>
</organism>
<feature type="compositionally biased region" description="Basic residues" evidence="1">
    <location>
        <begin position="543"/>
        <end position="555"/>
    </location>
</feature>
<evidence type="ECO:0000313" key="2">
    <source>
        <dbReference type="EMBL" id="ETV68973.1"/>
    </source>
</evidence>